<dbReference type="InterPro" id="IPR000222">
    <property type="entry name" value="PP2C_BS"/>
</dbReference>
<name>A0ABD0XUL2_9HEMI</name>
<comment type="similarity">
    <text evidence="3 9">Belongs to the PP2C family.</text>
</comment>
<dbReference type="PANTHER" id="PTHR13832:SF565">
    <property type="entry name" value="AT28366P-RELATED"/>
    <property type="match status" value="1"/>
</dbReference>
<proteinExistence type="inferred from homology"/>
<keyword evidence="6 9" id="KW-0378">Hydrolase</keyword>
<dbReference type="Pfam" id="PF00481">
    <property type="entry name" value="PP2C"/>
    <property type="match status" value="1"/>
</dbReference>
<dbReference type="InterPro" id="IPR036457">
    <property type="entry name" value="PPM-type-like_dom_sf"/>
</dbReference>
<dbReference type="CDD" id="cd00143">
    <property type="entry name" value="PP2Cc"/>
    <property type="match status" value="1"/>
</dbReference>
<evidence type="ECO:0000313" key="12">
    <source>
        <dbReference type="Proteomes" id="UP001558652"/>
    </source>
</evidence>
<comment type="cofactor">
    <cofactor evidence="2">
        <name>Mg(2+)</name>
        <dbReference type="ChEBI" id="CHEBI:18420"/>
    </cofactor>
</comment>
<keyword evidence="7 9" id="KW-0904">Protein phosphatase</keyword>
<evidence type="ECO:0000256" key="9">
    <source>
        <dbReference type="RuleBase" id="RU003465"/>
    </source>
</evidence>
<evidence type="ECO:0000256" key="2">
    <source>
        <dbReference type="ARBA" id="ARBA00001946"/>
    </source>
</evidence>
<organism evidence="11 12">
    <name type="scientific">Ranatra chinensis</name>
    <dbReference type="NCBI Taxonomy" id="642074"/>
    <lineage>
        <taxon>Eukaryota</taxon>
        <taxon>Metazoa</taxon>
        <taxon>Ecdysozoa</taxon>
        <taxon>Arthropoda</taxon>
        <taxon>Hexapoda</taxon>
        <taxon>Insecta</taxon>
        <taxon>Pterygota</taxon>
        <taxon>Neoptera</taxon>
        <taxon>Paraneoptera</taxon>
        <taxon>Hemiptera</taxon>
        <taxon>Heteroptera</taxon>
        <taxon>Panheteroptera</taxon>
        <taxon>Nepomorpha</taxon>
        <taxon>Nepidae</taxon>
        <taxon>Ranatrinae</taxon>
        <taxon>Ranatra</taxon>
    </lineage>
</organism>
<feature type="domain" description="PPM-type phosphatase" evidence="10">
    <location>
        <begin position="23"/>
        <end position="286"/>
    </location>
</feature>
<gene>
    <name evidence="11" type="ORF">AAG570_007762</name>
</gene>
<keyword evidence="5" id="KW-0479">Metal-binding</keyword>
<dbReference type="PROSITE" id="PS51746">
    <property type="entry name" value="PPM_2"/>
    <property type="match status" value="1"/>
</dbReference>
<dbReference type="SUPFAM" id="SSF81606">
    <property type="entry name" value="PP2C-like"/>
    <property type="match status" value="1"/>
</dbReference>
<dbReference type="PROSITE" id="PS01032">
    <property type="entry name" value="PPM_1"/>
    <property type="match status" value="1"/>
</dbReference>
<evidence type="ECO:0000256" key="7">
    <source>
        <dbReference type="ARBA" id="ARBA00022912"/>
    </source>
</evidence>
<evidence type="ECO:0000256" key="5">
    <source>
        <dbReference type="ARBA" id="ARBA00022723"/>
    </source>
</evidence>
<evidence type="ECO:0000256" key="4">
    <source>
        <dbReference type="ARBA" id="ARBA00013081"/>
    </source>
</evidence>
<dbReference type="GO" id="GO:0004722">
    <property type="term" value="F:protein serine/threonine phosphatase activity"/>
    <property type="evidence" value="ECO:0007669"/>
    <property type="project" value="UniProtKB-EC"/>
</dbReference>
<evidence type="ECO:0000256" key="8">
    <source>
        <dbReference type="ARBA" id="ARBA00023211"/>
    </source>
</evidence>
<evidence type="ECO:0000256" key="6">
    <source>
        <dbReference type="ARBA" id="ARBA00022801"/>
    </source>
</evidence>
<dbReference type="FunFam" id="3.60.40.10:FF:000016">
    <property type="entry name" value="Protein phosphatase 2C"/>
    <property type="match status" value="1"/>
</dbReference>
<keyword evidence="8" id="KW-0464">Manganese</keyword>
<evidence type="ECO:0000259" key="10">
    <source>
        <dbReference type="PROSITE" id="PS51746"/>
    </source>
</evidence>
<dbReference type="Proteomes" id="UP001558652">
    <property type="component" value="Unassembled WGS sequence"/>
</dbReference>
<dbReference type="SMART" id="SM00332">
    <property type="entry name" value="PP2Cc"/>
    <property type="match status" value="1"/>
</dbReference>
<comment type="cofactor">
    <cofactor evidence="1">
        <name>Mn(2+)</name>
        <dbReference type="ChEBI" id="CHEBI:29035"/>
    </cofactor>
</comment>
<dbReference type="InterPro" id="IPR015655">
    <property type="entry name" value="PP2C"/>
</dbReference>
<protein>
    <recommendedName>
        <fullName evidence="4">protein-serine/threonine phosphatase</fullName>
        <ecNumber evidence="4">3.1.3.16</ecNumber>
    </recommendedName>
</protein>
<dbReference type="Gene3D" id="3.60.40.10">
    <property type="entry name" value="PPM-type phosphatase domain"/>
    <property type="match status" value="1"/>
</dbReference>
<dbReference type="AlphaFoldDB" id="A0ABD0XUL2"/>
<dbReference type="InterPro" id="IPR001932">
    <property type="entry name" value="PPM-type_phosphatase-like_dom"/>
</dbReference>
<comment type="caution">
    <text evidence="11">The sequence shown here is derived from an EMBL/GenBank/DDBJ whole genome shotgun (WGS) entry which is preliminary data.</text>
</comment>
<sequence>MGQTLSEPVTRKETSYAQSEVYKVGASCMQGWRVNMEDSHTTILSLPEDPSAAFFGVFDGHGGANIAQYAGKHLHKYITNRPEYSSGEIRRAIELGFLDIDAGMLHDKNLKHDLAGSTANVVLIKDNTLYCGNVGDSRSIAVVSGVAVPLSTDHKPNNPDEHKRIINAGGWVEFNRVNGNLALSRALGDFIFKRNEKKRAEEQMVTAFPDVLVKNVTKEWEFVVIACDGIWDVMTNEEVAEFVGTRLRSGMEPENICEDLMTRCLAPDSQMGGLGCDNMTVIIIIFLSSSPMKVSFFFTVNLFTIHTVSLVNVVN</sequence>
<evidence type="ECO:0000256" key="1">
    <source>
        <dbReference type="ARBA" id="ARBA00001936"/>
    </source>
</evidence>
<evidence type="ECO:0000256" key="3">
    <source>
        <dbReference type="ARBA" id="ARBA00006702"/>
    </source>
</evidence>
<reference evidence="11 12" key="1">
    <citation type="submission" date="2024-07" db="EMBL/GenBank/DDBJ databases">
        <title>Chromosome-level genome assembly of the water stick insect Ranatra chinensis (Heteroptera: Nepidae).</title>
        <authorList>
            <person name="Liu X."/>
        </authorList>
    </citation>
    <scope>NUCLEOTIDE SEQUENCE [LARGE SCALE GENOMIC DNA]</scope>
    <source>
        <strain evidence="11">Cailab_2021Rc</strain>
        <tissue evidence="11">Muscle</tissue>
    </source>
</reference>
<dbReference type="PANTHER" id="PTHR13832">
    <property type="entry name" value="PROTEIN PHOSPHATASE 2C"/>
    <property type="match status" value="1"/>
</dbReference>
<dbReference type="GO" id="GO:0046872">
    <property type="term" value="F:metal ion binding"/>
    <property type="evidence" value="ECO:0007669"/>
    <property type="project" value="UniProtKB-KW"/>
</dbReference>
<keyword evidence="12" id="KW-1185">Reference proteome</keyword>
<dbReference type="EMBL" id="JBFDAA010000021">
    <property type="protein sequence ID" value="KAL1114939.1"/>
    <property type="molecule type" value="Genomic_DNA"/>
</dbReference>
<dbReference type="EC" id="3.1.3.16" evidence="4"/>
<accession>A0ABD0XUL2</accession>
<evidence type="ECO:0000313" key="11">
    <source>
        <dbReference type="EMBL" id="KAL1114939.1"/>
    </source>
</evidence>